<name>A0ABR0K053_9EURO</name>
<keyword evidence="2" id="KW-0472">Membrane</keyword>
<keyword evidence="4" id="KW-1185">Reference proteome</keyword>
<gene>
    <name evidence="3" type="ORF">LTR24_008437</name>
</gene>
<evidence type="ECO:0000313" key="4">
    <source>
        <dbReference type="Proteomes" id="UP001345013"/>
    </source>
</evidence>
<proteinExistence type="predicted"/>
<comment type="caution">
    <text evidence="3">The sequence shown here is derived from an EMBL/GenBank/DDBJ whole genome shotgun (WGS) entry which is preliminary data.</text>
</comment>
<reference evidence="3 4" key="1">
    <citation type="submission" date="2023-08" db="EMBL/GenBank/DDBJ databases">
        <title>Black Yeasts Isolated from many extreme environments.</title>
        <authorList>
            <person name="Coleine C."/>
            <person name="Stajich J.E."/>
            <person name="Selbmann L."/>
        </authorList>
    </citation>
    <scope>NUCLEOTIDE SEQUENCE [LARGE SCALE GENOMIC DNA]</scope>
    <source>
        <strain evidence="3 4">CCFEE 5885</strain>
    </source>
</reference>
<evidence type="ECO:0000256" key="1">
    <source>
        <dbReference type="SAM" id="MobiDB-lite"/>
    </source>
</evidence>
<evidence type="ECO:0000313" key="3">
    <source>
        <dbReference type="EMBL" id="KAK5080648.1"/>
    </source>
</evidence>
<feature type="region of interest" description="Disordered" evidence="1">
    <location>
        <begin position="241"/>
        <end position="281"/>
    </location>
</feature>
<feature type="transmembrane region" description="Helical" evidence="2">
    <location>
        <begin position="215"/>
        <end position="232"/>
    </location>
</feature>
<evidence type="ECO:0000256" key="2">
    <source>
        <dbReference type="SAM" id="Phobius"/>
    </source>
</evidence>
<organism evidence="3 4">
    <name type="scientific">Lithohypha guttulata</name>
    <dbReference type="NCBI Taxonomy" id="1690604"/>
    <lineage>
        <taxon>Eukaryota</taxon>
        <taxon>Fungi</taxon>
        <taxon>Dikarya</taxon>
        <taxon>Ascomycota</taxon>
        <taxon>Pezizomycotina</taxon>
        <taxon>Eurotiomycetes</taxon>
        <taxon>Chaetothyriomycetidae</taxon>
        <taxon>Chaetothyriales</taxon>
        <taxon>Trichomeriaceae</taxon>
        <taxon>Lithohypha</taxon>
    </lineage>
</organism>
<feature type="transmembrane region" description="Helical" evidence="2">
    <location>
        <begin position="48"/>
        <end position="65"/>
    </location>
</feature>
<accession>A0ABR0K053</accession>
<feature type="transmembrane region" description="Helical" evidence="2">
    <location>
        <begin position="7"/>
        <end position="28"/>
    </location>
</feature>
<sequence length="281" mass="32317">MAVNQELPLTSLQGVSLATALFLMLWVYPKRYVDKHGKFGWAETLLEMHDFLVATVSIVLAAYVLDIGHDVLAARTGYYLDPYTLGYLYHLLKIYEYLDIILAVLSGNAVISKNAAFGHLALPYWSYFRIVNRPQDSVNWRLQVIADCFVRFLSRAVPWLVEDVKLEETILRMFGEARWYADLAITGIWLLFTLQGQREDEQALKVFGKPYEDEATAYFLSAIIMLYAGYTYRQEDAEKSQKEIVKKQTQQPRIEAKNSVGAEPASRSMHEAIRQSSRRKR</sequence>
<dbReference type="EMBL" id="JAVRRG010000146">
    <property type="protein sequence ID" value="KAK5080648.1"/>
    <property type="molecule type" value="Genomic_DNA"/>
</dbReference>
<dbReference type="Proteomes" id="UP001345013">
    <property type="component" value="Unassembled WGS sequence"/>
</dbReference>
<keyword evidence="2" id="KW-1133">Transmembrane helix</keyword>
<protein>
    <submittedName>
        <fullName evidence="3">Uncharacterized protein</fullName>
    </submittedName>
</protein>
<keyword evidence="2" id="KW-0812">Transmembrane</keyword>